<organism evidence="2">
    <name type="scientific">Cladocopium goreaui</name>
    <dbReference type="NCBI Taxonomy" id="2562237"/>
    <lineage>
        <taxon>Eukaryota</taxon>
        <taxon>Sar</taxon>
        <taxon>Alveolata</taxon>
        <taxon>Dinophyceae</taxon>
        <taxon>Suessiales</taxon>
        <taxon>Symbiodiniaceae</taxon>
        <taxon>Cladocopium</taxon>
    </lineage>
</organism>
<dbReference type="EMBL" id="CAMXCT010001904">
    <property type="protein sequence ID" value="CAI3994061.1"/>
    <property type="molecule type" value="Genomic_DNA"/>
</dbReference>
<protein>
    <submittedName>
        <fullName evidence="2">Uncharacterized protein</fullName>
    </submittedName>
</protein>
<evidence type="ECO:0000313" key="3">
    <source>
        <dbReference type="EMBL" id="CAL4781373.1"/>
    </source>
</evidence>
<evidence type="ECO:0000256" key="1">
    <source>
        <dbReference type="SAM" id="MobiDB-lite"/>
    </source>
</evidence>
<feature type="region of interest" description="Disordered" evidence="1">
    <location>
        <begin position="329"/>
        <end position="352"/>
    </location>
</feature>
<feature type="region of interest" description="Disordered" evidence="1">
    <location>
        <begin position="1"/>
        <end position="28"/>
    </location>
</feature>
<dbReference type="Proteomes" id="UP001152797">
    <property type="component" value="Unassembled WGS sequence"/>
</dbReference>
<keyword evidence="4" id="KW-1185">Reference proteome</keyword>
<feature type="region of interest" description="Disordered" evidence="1">
    <location>
        <begin position="237"/>
        <end position="271"/>
    </location>
</feature>
<evidence type="ECO:0000313" key="2">
    <source>
        <dbReference type="EMBL" id="CAI3994061.1"/>
    </source>
</evidence>
<dbReference type="EMBL" id="CAMXCT020001904">
    <property type="protein sequence ID" value="CAL1147436.1"/>
    <property type="molecule type" value="Genomic_DNA"/>
</dbReference>
<feature type="compositionally biased region" description="Low complexity" evidence="1">
    <location>
        <begin position="1"/>
        <end position="16"/>
    </location>
</feature>
<sequence length="352" mass="36138">MAAAAASLLGLGAATVGPPPSAPPATPGAAAAFELLRPLAKTAPAAPGSGESRDDRLLENFLANRPSPTPPAAVAPVPRVPPVPAPAPAAPVQAPVPAPARPLPAPLAPRADTPAAPSRADKDASLVGDLIAASPTASAGKLQDQSGRDAGVLDNFLRKHAPGPEAFVRRKPPPLSSLETPKAQDDAKLLQLMGGRADGVRFSPSAAPGSFGGAGYGGYAGYAGYAEADARPGPMGYGLPVARRGPERPRLGAGRGAARRGTGGRGKARTNIVEERAKDDVHEENLQLRRAQMEMKTKLQKLQVQIRQAQEPKDAKAFEQKANELGEMHRAMSAPRGAKATSPSGQRRGVRA</sequence>
<reference evidence="3 4" key="2">
    <citation type="submission" date="2024-05" db="EMBL/GenBank/DDBJ databases">
        <authorList>
            <person name="Chen Y."/>
            <person name="Shah S."/>
            <person name="Dougan E. K."/>
            <person name="Thang M."/>
            <person name="Chan C."/>
        </authorList>
    </citation>
    <scope>NUCLEOTIDE SEQUENCE [LARGE SCALE GENOMIC DNA]</scope>
</reference>
<feature type="region of interest" description="Disordered" evidence="1">
    <location>
        <begin position="42"/>
        <end position="122"/>
    </location>
</feature>
<feature type="region of interest" description="Disordered" evidence="1">
    <location>
        <begin position="163"/>
        <end position="183"/>
    </location>
</feature>
<evidence type="ECO:0000313" key="4">
    <source>
        <dbReference type="Proteomes" id="UP001152797"/>
    </source>
</evidence>
<feature type="non-terminal residue" evidence="2">
    <location>
        <position position="352"/>
    </location>
</feature>
<dbReference type="OrthoDB" id="10497619at2759"/>
<comment type="caution">
    <text evidence="2">The sequence shown here is derived from an EMBL/GenBank/DDBJ whole genome shotgun (WGS) entry which is preliminary data.</text>
</comment>
<gene>
    <name evidence="2" type="ORF">C1SCF055_LOCUS20741</name>
</gene>
<accession>A0A9P1CPQ5</accession>
<feature type="compositionally biased region" description="Pro residues" evidence="1">
    <location>
        <begin position="17"/>
        <end position="26"/>
    </location>
</feature>
<dbReference type="AlphaFoldDB" id="A0A9P1CPQ5"/>
<name>A0A9P1CPQ5_9DINO</name>
<feature type="compositionally biased region" description="Pro residues" evidence="1">
    <location>
        <begin position="67"/>
        <end position="107"/>
    </location>
</feature>
<feature type="compositionally biased region" description="Low complexity" evidence="1">
    <location>
        <begin position="108"/>
        <end position="117"/>
    </location>
</feature>
<reference evidence="2" key="1">
    <citation type="submission" date="2022-10" db="EMBL/GenBank/DDBJ databases">
        <authorList>
            <person name="Chen Y."/>
            <person name="Dougan E. K."/>
            <person name="Chan C."/>
            <person name="Rhodes N."/>
            <person name="Thang M."/>
        </authorList>
    </citation>
    <scope>NUCLEOTIDE SEQUENCE</scope>
</reference>
<proteinExistence type="predicted"/>
<dbReference type="EMBL" id="CAMXCT030001904">
    <property type="protein sequence ID" value="CAL4781373.1"/>
    <property type="molecule type" value="Genomic_DNA"/>
</dbReference>